<dbReference type="Proteomes" id="UP001153269">
    <property type="component" value="Unassembled WGS sequence"/>
</dbReference>
<dbReference type="AlphaFoldDB" id="A0A9N7U1N2"/>
<dbReference type="InterPro" id="IPR026737">
    <property type="entry name" value="GOLGA6L"/>
</dbReference>
<evidence type="ECO:0000256" key="1">
    <source>
        <dbReference type="ARBA" id="ARBA00008368"/>
    </source>
</evidence>
<sequence>MREQSVKMRELSVKMREQSVKMREQSVKMKEQSVKMKEQSVKMREQTVKDEGTVCEDEGTDCKDEGTGARSPVLKKSLRLFLLQRFSKELCQSSLIKVYYKRKDNSINQSVWAEGYTGHRLRGSRRRTAAQRCVKNLPPRRLDPRGDAPRVLRNKPRHFRFRWNPDASPLLMLVSLNKPKLRLKRGEQRRPQLQRHGRSCGGGGNCSRKKKLQRLRDIFYPDTATETRCI</sequence>
<comment type="similarity">
    <text evidence="1">Belongs to the GOLGA6 family.</text>
</comment>
<feature type="region of interest" description="Disordered" evidence="2">
    <location>
        <begin position="1"/>
        <end position="49"/>
    </location>
</feature>
<feature type="region of interest" description="Disordered" evidence="2">
    <location>
        <begin position="186"/>
        <end position="207"/>
    </location>
</feature>
<gene>
    <name evidence="3" type="ORF">PLEPLA_LOCUS10418</name>
</gene>
<keyword evidence="4" id="KW-1185">Reference proteome</keyword>
<protein>
    <submittedName>
        <fullName evidence="3">Uncharacterized protein</fullName>
    </submittedName>
</protein>
<name>A0A9N7U1N2_PLEPL</name>
<comment type="caution">
    <text evidence="3">The sequence shown here is derived from an EMBL/GenBank/DDBJ whole genome shotgun (WGS) entry which is preliminary data.</text>
</comment>
<evidence type="ECO:0000313" key="4">
    <source>
        <dbReference type="Proteomes" id="UP001153269"/>
    </source>
</evidence>
<evidence type="ECO:0000256" key="2">
    <source>
        <dbReference type="SAM" id="MobiDB-lite"/>
    </source>
</evidence>
<dbReference type="EMBL" id="CADEAL010000590">
    <property type="protein sequence ID" value="CAB1422502.1"/>
    <property type="molecule type" value="Genomic_DNA"/>
</dbReference>
<evidence type="ECO:0000313" key="3">
    <source>
        <dbReference type="EMBL" id="CAB1422502.1"/>
    </source>
</evidence>
<dbReference type="PANTHER" id="PTHR23143:SF23">
    <property type="entry name" value="ZINC FINGER PROTEIN 729-LIKE"/>
    <property type="match status" value="1"/>
</dbReference>
<reference evidence="3" key="1">
    <citation type="submission" date="2020-03" db="EMBL/GenBank/DDBJ databases">
        <authorList>
            <person name="Weist P."/>
        </authorList>
    </citation>
    <scope>NUCLEOTIDE SEQUENCE</scope>
</reference>
<dbReference type="PANTHER" id="PTHR23143">
    <property type="entry name" value="TRICHOHYALIN-RELATED"/>
    <property type="match status" value="1"/>
</dbReference>
<accession>A0A9N7U1N2</accession>
<proteinExistence type="inferred from homology"/>
<organism evidence="3 4">
    <name type="scientific">Pleuronectes platessa</name>
    <name type="common">European plaice</name>
    <dbReference type="NCBI Taxonomy" id="8262"/>
    <lineage>
        <taxon>Eukaryota</taxon>
        <taxon>Metazoa</taxon>
        <taxon>Chordata</taxon>
        <taxon>Craniata</taxon>
        <taxon>Vertebrata</taxon>
        <taxon>Euteleostomi</taxon>
        <taxon>Actinopterygii</taxon>
        <taxon>Neopterygii</taxon>
        <taxon>Teleostei</taxon>
        <taxon>Neoteleostei</taxon>
        <taxon>Acanthomorphata</taxon>
        <taxon>Carangaria</taxon>
        <taxon>Pleuronectiformes</taxon>
        <taxon>Pleuronectoidei</taxon>
        <taxon>Pleuronectidae</taxon>
        <taxon>Pleuronectes</taxon>
    </lineage>
</organism>